<dbReference type="AlphaFoldDB" id="A0A5K3F9S4"/>
<dbReference type="GO" id="GO:0005096">
    <property type="term" value="F:GTPase activator activity"/>
    <property type="evidence" value="ECO:0007669"/>
    <property type="project" value="UniProtKB-KW"/>
</dbReference>
<feature type="domain" description="Rab-GAP TBC" evidence="3">
    <location>
        <begin position="223"/>
        <end position="435"/>
    </location>
</feature>
<dbReference type="Gene3D" id="1.10.472.80">
    <property type="entry name" value="Ypt/Rab-GAP domain of gyp1p, domain 3"/>
    <property type="match status" value="1"/>
</dbReference>
<evidence type="ECO:0000313" key="4">
    <source>
        <dbReference type="WBParaSite" id="MCU_006610-RC"/>
    </source>
</evidence>
<reference evidence="4" key="1">
    <citation type="submission" date="2019-11" db="UniProtKB">
        <authorList>
            <consortium name="WormBaseParasite"/>
        </authorList>
    </citation>
    <scope>IDENTIFICATION</scope>
</reference>
<dbReference type="InterPro" id="IPR000195">
    <property type="entry name" value="Rab-GAP-TBC_dom"/>
</dbReference>
<dbReference type="PROSITE" id="PS50086">
    <property type="entry name" value="TBC_RABGAP"/>
    <property type="match status" value="1"/>
</dbReference>
<dbReference type="PANTHER" id="PTHR22957:SF333">
    <property type="entry name" value="TBC1 DOMAIN FAMILY MEMBER 25"/>
    <property type="match status" value="1"/>
</dbReference>
<organism evidence="4">
    <name type="scientific">Mesocestoides corti</name>
    <name type="common">Flatworm</name>
    <dbReference type="NCBI Taxonomy" id="53468"/>
    <lineage>
        <taxon>Eukaryota</taxon>
        <taxon>Metazoa</taxon>
        <taxon>Spiralia</taxon>
        <taxon>Lophotrochozoa</taxon>
        <taxon>Platyhelminthes</taxon>
        <taxon>Cestoda</taxon>
        <taxon>Eucestoda</taxon>
        <taxon>Cyclophyllidea</taxon>
        <taxon>Mesocestoididae</taxon>
        <taxon>Mesocestoides</taxon>
    </lineage>
</organism>
<dbReference type="WBParaSite" id="MCU_006610-RC">
    <property type="protein sequence ID" value="MCU_006610-RC"/>
    <property type="gene ID" value="MCU_006610"/>
</dbReference>
<feature type="region of interest" description="Disordered" evidence="2">
    <location>
        <begin position="120"/>
        <end position="143"/>
    </location>
</feature>
<dbReference type="SUPFAM" id="SSF47923">
    <property type="entry name" value="Ypt/Rab-GAP domain of gyp1p"/>
    <property type="match status" value="2"/>
</dbReference>
<dbReference type="PANTHER" id="PTHR22957">
    <property type="entry name" value="TBC1 DOMAIN FAMILY MEMBER GTPASE-ACTIVATING PROTEIN"/>
    <property type="match status" value="1"/>
</dbReference>
<evidence type="ECO:0000259" key="3">
    <source>
        <dbReference type="PROSITE" id="PS50086"/>
    </source>
</evidence>
<accession>A0A5K3F9S4</accession>
<dbReference type="Gene3D" id="1.10.8.270">
    <property type="entry name" value="putative rabgap domain of human tbc1 domain family member 14 like domains"/>
    <property type="match status" value="1"/>
</dbReference>
<name>A0A5K3F9S4_MESCO</name>
<dbReference type="GO" id="GO:1901096">
    <property type="term" value="P:regulation of autophagosome maturation"/>
    <property type="evidence" value="ECO:0007669"/>
    <property type="project" value="TreeGrafter"/>
</dbReference>
<dbReference type="InterPro" id="IPR035969">
    <property type="entry name" value="Rab-GAP_TBC_sf"/>
</dbReference>
<dbReference type="Pfam" id="PF00566">
    <property type="entry name" value="RabGAP-TBC"/>
    <property type="match status" value="1"/>
</dbReference>
<protein>
    <submittedName>
        <fullName evidence="4">Rab-GAP TBC domain-containing protein</fullName>
    </submittedName>
</protein>
<keyword evidence="1" id="KW-0343">GTPase activation</keyword>
<proteinExistence type="predicted"/>
<feature type="compositionally biased region" description="Polar residues" evidence="2">
    <location>
        <begin position="122"/>
        <end position="138"/>
    </location>
</feature>
<dbReference type="GO" id="GO:0005776">
    <property type="term" value="C:autophagosome"/>
    <property type="evidence" value="ECO:0007669"/>
    <property type="project" value="TreeGrafter"/>
</dbReference>
<evidence type="ECO:0000256" key="2">
    <source>
        <dbReference type="SAM" id="MobiDB-lite"/>
    </source>
</evidence>
<dbReference type="SMART" id="SM00164">
    <property type="entry name" value="TBC"/>
    <property type="match status" value="1"/>
</dbReference>
<evidence type="ECO:0000256" key="1">
    <source>
        <dbReference type="ARBA" id="ARBA00022468"/>
    </source>
</evidence>
<sequence length="623" mass="70972">MALNVNESECVRIRIKFTSFDGSQSYCQFSVDPKITTYSTLVDLVRHRFDTTNDFSVSYLAVDKYGEQSYYPLQSDIDLEEALIRCPDSTLRLFIEAKPRTEEDWDIVEKDEVAASRIEGTKLQQDGSMTEQQNSSAPKWSPPISPTHLASSIRSVLVGSNFLQNVSQQIGKTVTSIEKAIGLKIPATPPRPPICDAEFRQYMDNLGRIVHPTEFYRNVYLGGIEPSLRKVAWRILLNVYPVEVTGKERIALLHSKVAKYESMKVAWKRAYHEGRLSKAQIDAIALASVDVVRTDRTHPFYKCDDKNLRVSQLFNILATYAIYHPGIGYHQGMSNLASPLLYIQDSEGAAYVCFCALMRRLGPKFTPHVDQLTMFTQLQHLHDLLVFTDYEMAQFLRLHNLGNMFFTERWLLLELVREFSFEQALYVSEVQWAALALVCSTWPSVDPVSLYHQNGHNQLSEELATVVFEDSAKHYTRCDTKLINSLVGEEFLYKLPCASPGTTIASASCSPPTEAKRVSRPAHEGDPVHMKDWVVELPAPDVLGGGNNPFLLFVCVSMLLEYKDEILAEVREPSDLFHFFQTRNKRHNPVSILNRARCLFDAYLRQQEARRRELAEGPRMQHL</sequence>